<evidence type="ECO:0000313" key="2">
    <source>
        <dbReference type="RefSeq" id="XP_007456132.1"/>
    </source>
</evidence>
<dbReference type="RefSeq" id="XP_007456132.1">
    <property type="nucleotide sequence ID" value="XM_007456070.1"/>
</dbReference>
<sequence>MADRIGWKSEIKMLAGPHSLKALEENTSLPPPTSGNLWHPLACNFVTPISIGHLTIFPLRFSVSVSLLLL</sequence>
<dbReference type="AlphaFoldDB" id="A0A340X7Y0"/>
<protein>
    <submittedName>
        <fullName evidence="2">Small EDRK-rich factor 1-like</fullName>
    </submittedName>
</protein>
<name>A0A340X7Y0_LIPVE</name>
<accession>A0A340X7Y0</accession>
<dbReference type="GeneID" id="103068354"/>
<reference evidence="2" key="1">
    <citation type="submission" date="2025-08" db="UniProtKB">
        <authorList>
            <consortium name="RefSeq"/>
        </authorList>
    </citation>
    <scope>IDENTIFICATION</scope>
</reference>
<evidence type="ECO:0000313" key="1">
    <source>
        <dbReference type="Proteomes" id="UP000265300"/>
    </source>
</evidence>
<gene>
    <name evidence="2" type="primary">LOC103068354</name>
</gene>
<organism evidence="1 2">
    <name type="scientific">Lipotes vexillifer</name>
    <name type="common">Yangtze river dolphin</name>
    <dbReference type="NCBI Taxonomy" id="118797"/>
    <lineage>
        <taxon>Eukaryota</taxon>
        <taxon>Metazoa</taxon>
        <taxon>Chordata</taxon>
        <taxon>Craniata</taxon>
        <taxon>Vertebrata</taxon>
        <taxon>Euteleostomi</taxon>
        <taxon>Mammalia</taxon>
        <taxon>Eutheria</taxon>
        <taxon>Laurasiatheria</taxon>
        <taxon>Artiodactyla</taxon>
        <taxon>Whippomorpha</taxon>
        <taxon>Cetacea</taxon>
        <taxon>Odontoceti</taxon>
        <taxon>Lipotidae</taxon>
        <taxon>Lipotes</taxon>
    </lineage>
</organism>
<keyword evidence="1" id="KW-1185">Reference proteome</keyword>
<dbReference type="Proteomes" id="UP000265300">
    <property type="component" value="Unplaced"/>
</dbReference>
<dbReference type="InParanoid" id="A0A340X7Y0"/>
<proteinExistence type="predicted"/>
<dbReference type="KEGG" id="lve:103068354"/>